<dbReference type="EMBL" id="HBJA01014902">
    <property type="protein sequence ID" value="CAE0793616.1"/>
    <property type="molecule type" value="Transcribed_RNA"/>
</dbReference>
<keyword evidence="3" id="KW-0472">Membrane</keyword>
<protein>
    <submittedName>
        <fullName evidence="4">Uncharacterized protein</fullName>
    </submittedName>
</protein>
<gene>
    <name evidence="4" type="ORF">EGYM00163_LOCUS4733</name>
</gene>
<dbReference type="AlphaFoldDB" id="A0A7S4CDA0"/>
<evidence type="ECO:0000256" key="3">
    <source>
        <dbReference type="SAM" id="Phobius"/>
    </source>
</evidence>
<evidence type="ECO:0000313" key="4">
    <source>
        <dbReference type="EMBL" id="CAE0793616.1"/>
    </source>
</evidence>
<evidence type="ECO:0000256" key="1">
    <source>
        <dbReference type="ARBA" id="ARBA00022603"/>
    </source>
</evidence>
<proteinExistence type="predicted"/>
<dbReference type="PANTHER" id="PTHR43619">
    <property type="entry name" value="S-ADENOSYL-L-METHIONINE-DEPENDENT METHYLTRANSFERASE YKTD-RELATED"/>
    <property type="match status" value="1"/>
</dbReference>
<organism evidence="4">
    <name type="scientific">Eutreptiella gymnastica</name>
    <dbReference type="NCBI Taxonomy" id="73025"/>
    <lineage>
        <taxon>Eukaryota</taxon>
        <taxon>Discoba</taxon>
        <taxon>Euglenozoa</taxon>
        <taxon>Euglenida</taxon>
        <taxon>Spirocuta</taxon>
        <taxon>Euglenophyceae</taxon>
        <taxon>Eutreptiales</taxon>
        <taxon>Eutreptiaceae</taxon>
        <taxon>Eutreptiella</taxon>
    </lineage>
</organism>
<accession>A0A7S4CDA0</accession>
<keyword evidence="1" id="KW-0489">Methyltransferase</keyword>
<dbReference type="GO" id="GO:0008168">
    <property type="term" value="F:methyltransferase activity"/>
    <property type="evidence" value="ECO:0007669"/>
    <property type="project" value="UniProtKB-KW"/>
</dbReference>
<keyword evidence="2" id="KW-0808">Transferase</keyword>
<keyword evidence="3" id="KW-0812">Transmembrane</keyword>
<reference evidence="4" key="1">
    <citation type="submission" date="2021-01" db="EMBL/GenBank/DDBJ databases">
        <authorList>
            <person name="Corre E."/>
            <person name="Pelletier E."/>
            <person name="Niang G."/>
            <person name="Scheremetjew M."/>
            <person name="Finn R."/>
            <person name="Kale V."/>
            <person name="Holt S."/>
            <person name="Cochrane G."/>
            <person name="Meng A."/>
            <person name="Brown T."/>
            <person name="Cohen L."/>
        </authorList>
    </citation>
    <scope>NUCLEOTIDE SEQUENCE</scope>
    <source>
        <strain evidence="4">CCMP1594</strain>
    </source>
</reference>
<dbReference type="PANTHER" id="PTHR43619:SF2">
    <property type="entry name" value="S-ADENOSYL-L-METHIONINE-DEPENDENT METHYLTRANSFERASES SUPERFAMILY PROTEIN"/>
    <property type="match status" value="1"/>
</dbReference>
<feature type="transmembrane region" description="Helical" evidence="3">
    <location>
        <begin position="12"/>
        <end position="34"/>
    </location>
</feature>
<dbReference type="SUPFAM" id="SSF53335">
    <property type="entry name" value="S-adenosyl-L-methionine-dependent methyltransferases"/>
    <property type="match status" value="1"/>
</dbReference>
<sequence length="221" mass="24333">MAVGVRLYPWTAHTLGITFLTGVGIVIASTWCLWQAVPSDERAALSEVDRPQVQQPERARLHSLPVGPRPTLVSVDFETQVFGEQLRESGFKSAEETMFVMEGVSQYIAREALPDTLTFVGSLPKAMLLFTYIEAALLADPGGFEDGDASGLLQKFREQGKPWVSAYEPSEWAAALAAQGLRLTQDVGWEECMRHVLEPNGRAERPAKMERVITAVSSPEN</sequence>
<dbReference type="GO" id="GO:0032259">
    <property type="term" value="P:methylation"/>
    <property type="evidence" value="ECO:0007669"/>
    <property type="project" value="UniProtKB-KW"/>
</dbReference>
<dbReference type="Pfam" id="PF04072">
    <property type="entry name" value="LCM"/>
    <property type="match status" value="1"/>
</dbReference>
<evidence type="ECO:0000256" key="2">
    <source>
        <dbReference type="ARBA" id="ARBA00022679"/>
    </source>
</evidence>
<name>A0A7S4CDA0_9EUGL</name>
<keyword evidence="3" id="KW-1133">Transmembrane helix</keyword>
<dbReference type="InterPro" id="IPR007213">
    <property type="entry name" value="Ppm1/Ppm2/Tcmp"/>
</dbReference>
<dbReference type="InterPro" id="IPR029063">
    <property type="entry name" value="SAM-dependent_MTases_sf"/>
</dbReference>
<dbReference type="Gene3D" id="3.40.50.150">
    <property type="entry name" value="Vaccinia Virus protein VP39"/>
    <property type="match status" value="1"/>
</dbReference>